<evidence type="ECO:0000313" key="7">
    <source>
        <dbReference type="EMBL" id="CAE6922361.1"/>
    </source>
</evidence>
<evidence type="ECO:0000259" key="5">
    <source>
        <dbReference type="Pfam" id="PF13086"/>
    </source>
</evidence>
<feature type="domain" description="DNA2/NAM7 helicase-like C-terminal" evidence="6">
    <location>
        <begin position="223"/>
        <end position="451"/>
    </location>
</feature>
<accession>A0A812GGN9</accession>
<evidence type="ECO:0000256" key="1">
    <source>
        <dbReference type="ARBA" id="ARBA00022741"/>
    </source>
</evidence>
<dbReference type="GO" id="GO:0005694">
    <property type="term" value="C:chromosome"/>
    <property type="evidence" value="ECO:0007669"/>
    <property type="project" value="UniProtKB-ARBA"/>
</dbReference>
<proteinExistence type="predicted"/>
<evidence type="ECO:0000256" key="4">
    <source>
        <dbReference type="ARBA" id="ARBA00022840"/>
    </source>
</evidence>
<dbReference type="PANTHER" id="PTHR10887">
    <property type="entry name" value="DNA2/NAM7 HELICASE FAMILY"/>
    <property type="match status" value="1"/>
</dbReference>
<evidence type="ECO:0000256" key="3">
    <source>
        <dbReference type="ARBA" id="ARBA00022806"/>
    </source>
</evidence>
<dbReference type="InterPro" id="IPR045055">
    <property type="entry name" value="DNA2/NAM7-like"/>
</dbReference>
<dbReference type="CDD" id="cd18808">
    <property type="entry name" value="SF1_C_Upf1"/>
    <property type="match status" value="1"/>
</dbReference>
<dbReference type="FunFam" id="3.40.50.300:FF:000326">
    <property type="entry name" value="P-loop containing nucleoside triphosphate hydrolase"/>
    <property type="match status" value="1"/>
</dbReference>
<name>A0A812GGN9_9DINO</name>
<organism evidence="7 8">
    <name type="scientific">Symbiodinium natans</name>
    <dbReference type="NCBI Taxonomy" id="878477"/>
    <lineage>
        <taxon>Eukaryota</taxon>
        <taxon>Sar</taxon>
        <taxon>Alveolata</taxon>
        <taxon>Dinophyceae</taxon>
        <taxon>Suessiales</taxon>
        <taxon>Symbiodiniaceae</taxon>
        <taxon>Symbiodinium</taxon>
    </lineage>
</organism>
<dbReference type="Pfam" id="PF13087">
    <property type="entry name" value="AAA_12"/>
    <property type="match status" value="1"/>
</dbReference>
<evidence type="ECO:0000313" key="8">
    <source>
        <dbReference type="Proteomes" id="UP000604046"/>
    </source>
</evidence>
<dbReference type="Proteomes" id="UP000604046">
    <property type="component" value="Unassembled WGS sequence"/>
</dbReference>
<dbReference type="GO" id="GO:0005524">
    <property type="term" value="F:ATP binding"/>
    <property type="evidence" value="ECO:0007669"/>
    <property type="project" value="UniProtKB-KW"/>
</dbReference>
<dbReference type="EMBL" id="CAJNDS010000025">
    <property type="protein sequence ID" value="CAE6922361.1"/>
    <property type="molecule type" value="Genomic_DNA"/>
</dbReference>
<feature type="domain" description="DNA2/NAM7 helicase helicase" evidence="5">
    <location>
        <begin position="116"/>
        <end position="205"/>
    </location>
</feature>
<dbReference type="InterPro" id="IPR027417">
    <property type="entry name" value="P-loop_NTPase"/>
</dbReference>
<dbReference type="AlphaFoldDB" id="A0A812GGN9"/>
<keyword evidence="8" id="KW-1185">Reference proteome</keyword>
<dbReference type="InterPro" id="IPR041679">
    <property type="entry name" value="DNA2/NAM7-like_C"/>
</dbReference>
<protein>
    <submittedName>
        <fullName evidence="7">Upf1 protein</fullName>
    </submittedName>
</protein>
<evidence type="ECO:0000256" key="2">
    <source>
        <dbReference type="ARBA" id="ARBA00022801"/>
    </source>
</evidence>
<keyword evidence="4" id="KW-0067">ATP-binding</keyword>
<dbReference type="Pfam" id="PF13086">
    <property type="entry name" value="AAA_11"/>
    <property type="match status" value="1"/>
</dbReference>
<dbReference type="GO" id="GO:0004386">
    <property type="term" value="F:helicase activity"/>
    <property type="evidence" value="ECO:0007669"/>
    <property type="project" value="UniProtKB-KW"/>
</dbReference>
<keyword evidence="3" id="KW-0347">Helicase</keyword>
<gene>
    <name evidence="7" type="primary">upf1</name>
    <name evidence="7" type="ORF">SNAT2548_LOCUS509</name>
</gene>
<comment type="caution">
    <text evidence="7">The sequence shown here is derived from an EMBL/GenBank/DDBJ whole genome shotgun (WGS) entry which is preliminary data.</text>
</comment>
<dbReference type="InterPro" id="IPR047187">
    <property type="entry name" value="SF1_C_Upf1"/>
</dbReference>
<dbReference type="PANTHER" id="PTHR10887:SF495">
    <property type="entry name" value="HELICASE SENATAXIN ISOFORM X1-RELATED"/>
    <property type="match status" value="1"/>
</dbReference>
<dbReference type="GO" id="GO:0016787">
    <property type="term" value="F:hydrolase activity"/>
    <property type="evidence" value="ECO:0007669"/>
    <property type="project" value="UniProtKB-KW"/>
</dbReference>
<reference evidence="7" key="1">
    <citation type="submission" date="2021-02" db="EMBL/GenBank/DDBJ databases">
        <authorList>
            <person name="Dougan E. K."/>
            <person name="Rhodes N."/>
            <person name="Thang M."/>
            <person name="Chan C."/>
        </authorList>
    </citation>
    <scope>NUCLEOTIDE SEQUENCE</scope>
</reference>
<dbReference type="InterPro" id="IPR041677">
    <property type="entry name" value="DNA2/NAM7_AAA_11"/>
</dbReference>
<dbReference type="SUPFAM" id="SSF52540">
    <property type="entry name" value="P-loop containing nucleoside triphosphate hydrolases"/>
    <property type="match status" value="1"/>
</dbReference>
<dbReference type="Gene3D" id="3.40.50.300">
    <property type="entry name" value="P-loop containing nucleotide triphosphate hydrolases"/>
    <property type="match status" value="2"/>
</dbReference>
<keyword evidence="2" id="KW-0378">Hydrolase</keyword>
<dbReference type="OrthoDB" id="445436at2759"/>
<keyword evidence="1" id="KW-0547">Nucleotide-binding</keyword>
<sequence length="501" mass="56654">MGKLDRFGRDILEASRQDFVGPAGNQEVLVNQVCAPSNHAADHVLDRLVSDTDVPAHLITRVYSRFIERAYGSLYKGGAWKAEYSFEIQPHLEEHSLHWKVHGTSQLRMAPPAHGHQKAYDKAYVEAETRVLNQSKIVITTCANAYLHSALMQEEKQQILRPVKFDTIVIDEAAQAPEPDVVLPSACATTRVVVVGDHKQLGPVVPERNLCSPYVNILKMPFLERMLKNPRRWEASTMLNMQYRMHPSIRSFPSSQFYDSKLEDRVAIPHRPELNRIWPEAKEHRRFIDCRTPQSMGLSPELTRTCDAALTENKTSLKNVGEAKVAAGLCSLLLKQGRCEARDIAIITPYRAQQYEIRGRLQKDIPGSKHILVGTVHSLQGSEREFIIISFVRSISDDVQDIAPSEEATSMGDSLALREMRKTRLGILEDSRLLNVALTRAKYGLVCIGNSEVLSNGSKDYYDLIQDLKRRGCLVSREDFLQNGRSSQRLIRHKPRRCLNA</sequence>
<evidence type="ECO:0000259" key="6">
    <source>
        <dbReference type="Pfam" id="PF13087"/>
    </source>
</evidence>